<dbReference type="GO" id="GO:0009378">
    <property type="term" value="F:four-way junction helicase activity"/>
    <property type="evidence" value="ECO:0007669"/>
    <property type="project" value="TreeGrafter"/>
</dbReference>
<dbReference type="PROSITE" id="PS51192">
    <property type="entry name" value="HELICASE_ATP_BIND_1"/>
    <property type="match status" value="1"/>
</dbReference>
<gene>
    <name evidence="15" type="ORF">D1781_10415</name>
</gene>
<evidence type="ECO:0000259" key="14">
    <source>
        <dbReference type="PROSITE" id="PS51194"/>
    </source>
</evidence>
<evidence type="ECO:0000256" key="3">
    <source>
        <dbReference type="ARBA" id="ARBA00022741"/>
    </source>
</evidence>
<evidence type="ECO:0000256" key="8">
    <source>
        <dbReference type="ARBA" id="ARBA00023235"/>
    </source>
</evidence>
<keyword evidence="8" id="KW-0413">Isomerase</keyword>
<evidence type="ECO:0000256" key="10">
    <source>
        <dbReference type="ARBA" id="ARBA00034808"/>
    </source>
</evidence>
<dbReference type="SMART" id="SM00487">
    <property type="entry name" value="DEXDc"/>
    <property type="match status" value="1"/>
</dbReference>
<dbReference type="InterPro" id="IPR002464">
    <property type="entry name" value="DNA/RNA_helicase_DEAH_CS"/>
</dbReference>
<comment type="similarity">
    <text evidence="1">Belongs to the helicase family. RecQ subfamily.</text>
</comment>
<dbReference type="GO" id="GO:0005737">
    <property type="term" value="C:cytoplasm"/>
    <property type="evidence" value="ECO:0007669"/>
    <property type="project" value="TreeGrafter"/>
</dbReference>
<dbReference type="AlphaFoldDB" id="A0A3A1U0E7"/>
<dbReference type="CDD" id="cd17920">
    <property type="entry name" value="DEXHc_RecQ"/>
    <property type="match status" value="1"/>
</dbReference>
<dbReference type="InterPro" id="IPR032284">
    <property type="entry name" value="RecQ_Zn-bd"/>
</dbReference>
<keyword evidence="5 15" id="KW-0347">Helicase</keyword>
<evidence type="ECO:0000256" key="7">
    <source>
        <dbReference type="ARBA" id="ARBA00023125"/>
    </source>
</evidence>
<evidence type="ECO:0000256" key="4">
    <source>
        <dbReference type="ARBA" id="ARBA00022801"/>
    </source>
</evidence>
<evidence type="ECO:0000256" key="6">
    <source>
        <dbReference type="ARBA" id="ARBA00022840"/>
    </source>
</evidence>
<dbReference type="Gene3D" id="1.10.10.10">
    <property type="entry name" value="Winged helix-like DNA-binding domain superfamily/Winged helix DNA-binding domain"/>
    <property type="match status" value="1"/>
</dbReference>
<keyword evidence="7" id="KW-0238">DNA-binding</keyword>
<evidence type="ECO:0000256" key="9">
    <source>
        <dbReference type="ARBA" id="ARBA00034617"/>
    </source>
</evidence>
<dbReference type="InterPro" id="IPR027417">
    <property type="entry name" value="P-loop_NTPase"/>
</dbReference>
<dbReference type="Pfam" id="PF16124">
    <property type="entry name" value="RecQ_Zn_bind"/>
    <property type="match status" value="1"/>
</dbReference>
<evidence type="ECO:0000313" key="16">
    <source>
        <dbReference type="Proteomes" id="UP000265742"/>
    </source>
</evidence>
<dbReference type="GO" id="GO:0006310">
    <property type="term" value="P:DNA recombination"/>
    <property type="evidence" value="ECO:0007669"/>
    <property type="project" value="InterPro"/>
</dbReference>
<evidence type="ECO:0000256" key="5">
    <source>
        <dbReference type="ARBA" id="ARBA00022806"/>
    </source>
</evidence>
<dbReference type="InterPro" id="IPR036388">
    <property type="entry name" value="WH-like_DNA-bd_sf"/>
</dbReference>
<protein>
    <recommendedName>
        <fullName evidence="11">ATP-dependent DNA helicase RecQ</fullName>
        <ecNumber evidence="10">5.6.2.4</ecNumber>
    </recommendedName>
    <alternativeName>
        <fullName evidence="12">DNA 3'-5' helicase RecQ</fullName>
    </alternativeName>
</protein>
<accession>A0A3A1U0E7</accession>
<reference evidence="16" key="1">
    <citation type="submission" date="2018-09" db="EMBL/GenBank/DDBJ databases">
        <authorList>
            <person name="Kim I."/>
        </authorList>
    </citation>
    <scope>NUCLEOTIDE SEQUENCE [LARGE SCALE GENOMIC DNA]</scope>
    <source>
        <strain evidence="16">DD4a</strain>
    </source>
</reference>
<keyword evidence="3" id="KW-0547">Nucleotide-binding</keyword>
<evidence type="ECO:0000256" key="11">
    <source>
        <dbReference type="ARBA" id="ARBA00044535"/>
    </source>
</evidence>
<evidence type="ECO:0000256" key="12">
    <source>
        <dbReference type="ARBA" id="ARBA00044550"/>
    </source>
</evidence>
<evidence type="ECO:0000256" key="1">
    <source>
        <dbReference type="ARBA" id="ARBA00005446"/>
    </source>
</evidence>
<dbReference type="SMART" id="SM00490">
    <property type="entry name" value="HELICc"/>
    <property type="match status" value="1"/>
</dbReference>
<dbReference type="InterPro" id="IPR001650">
    <property type="entry name" value="Helicase_C-like"/>
</dbReference>
<dbReference type="GO" id="GO:0005524">
    <property type="term" value="F:ATP binding"/>
    <property type="evidence" value="ECO:0007669"/>
    <property type="project" value="UniProtKB-KW"/>
</dbReference>
<feature type="domain" description="Helicase ATP-binding" evidence="13">
    <location>
        <begin position="45"/>
        <end position="215"/>
    </location>
</feature>
<keyword evidence="4 15" id="KW-0378">Hydrolase</keyword>
<dbReference type="PROSITE" id="PS00690">
    <property type="entry name" value="DEAH_ATP_HELICASE"/>
    <property type="match status" value="1"/>
</dbReference>
<dbReference type="Gene3D" id="3.40.50.300">
    <property type="entry name" value="P-loop containing nucleotide triphosphate hydrolases"/>
    <property type="match status" value="2"/>
</dbReference>
<organism evidence="15 16">
    <name type="scientific">Amnibacterium setariae</name>
    <dbReference type="NCBI Taxonomy" id="2306585"/>
    <lineage>
        <taxon>Bacteria</taxon>
        <taxon>Bacillati</taxon>
        <taxon>Actinomycetota</taxon>
        <taxon>Actinomycetes</taxon>
        <taxon>Micrococcales</taxon>
        <taxon>Microbacteriaceae</taxon>
        <taxon>Amnibacterium</taxon>
    </lineage>
</organism>
<dbReference type="SUPFAM" id="SSF52540">
    <property type="entry name" value="P-loop containing nucleoside triphosphate hydrolases"/>
    <property type="match status" value="1"/>
</dbReference>
<comment type="catalytic activity">
    <reaction evidence="9">
        <text>Couples ATP hydrolysis with the unwinding of duplex DNA by translocating in the 3'-5' direction.</text>
        <dbReference type="EC" id="5.6.2.4"/>
    </reaction>
</comment>
<dbReference type="EC" id="5.6.2.4" evidence="10"/>
<keyword evidence="6" id="KW-0067">ATP-binding</keyword>
<evidence type="ECO:0000259" key="13">
    <source>
        <dbReference type="PROSITE" id="PS51192"/>
    </source>
</evidence>
<dbReference type="GO" id="GO:0003677">
    <property type="term" value="F:DNA binding"/>
    <property type="evidence" value="ECO:0007669"/>
    <property type="project" value="UniProtKB-KW"/>
</dbReference>
<keyword evidence="2" id="KW-0479">Metal-binding</keyword>
<dbReference type="GO" id="GO:0005694">
    <property type="term" value="C:chromosome"/>
    <property type="evidence" value="ECO:0007669"/>
    <property type="project" value="TreeGrafter"/>
</dbReference>
<evidence type="ECO:0000313" key="15">
    <source>
        <dbReference type="EMBL" id="RIX27926.1"/>
    </source>
</evidence>
<dbReference type="PROSITE" id="PS51194">
    <property type="entry name" value="HELICASE_CTER"/>
    <property type="match status" value="1"/>
</dbReference>
<dbReference type="Proteomes" id="UP000265742">
    <property type="component" value="Unassembled WGS sequence"/>
</dbReference>
<dbReference type="PANTHER" id="PTHR13710">
    <property type="entry name" value="DNA HELICASE RECQ FAMILY MEMBER"/>
    <property type="match status" value="1"/>
</dbReference>
<dbReference type="InterPro" id="IPR014001">
    <property type="entry name" value="Helicase_ATP-bd"/>
</dbReference>
<sequence length="566" mass="60469">MSITETAIEDTGDEGVSEARAAEIAAAAKDVFGWDPLRPGIGRAVASVLHGRDVLGVMPTGYGKSAVYQLAGALKPGLVVVVSPLIALQADQVASLRDRPGARPAALVNSTIGERAIEEAWAGVADGSLGYLFVAPERFADDAVVERLAAADVGLFVVDEAHCVSSWGHDFRPDYLRLGEVAERIGRPPVLALTATGSRPVREEILQRLGMPHARVLTHGFDRPNIHLGVRRHEDEDAKVAAVLDDVVELAKPGLLYVATRKGTEVFAERLQERGVQAEAYHGGLPAKRRRELSAAFHEGGIDVVVATSAFGMGIDKGDVRFVVHAAIPESLDAYYQEVGRAGRDGEPSAAKLHYREADLGLRKFFGATAPKRKELERTAAAAAEHADLKELADELDVSTRRATSLANLLADAGVAELDGGRVVVTEEDSAAAAAAALEAAESRQRIDESRLAMMREYAETRACRRQFVLGYFGDGGAGPCGNCDTCESGSAYRIADEQDVAADADVPFPVDSAVRHAQWGDGRVMKVEEDRITVFFESEGYRTLSLAAIEEHDLLARTDSSDAAA</sequence>
<dbReference type="Pfam" id="PF00271">
    <property type="entry name" value="Helicase_C"/>
    <property type="match status" value="1"/>
</dbReference>
<evidence type="ECO:0000256" key="2">
    <source>
        <dbReference type="ARBA" id="ARBA00022723"/>
    </source>
</evidence>
<dbReference type="RefSeq" id="WP_119482236.1">
    <property type="nucleotide sequence ID" value="NZ_QXTG01000002.1"/>
</dbReference>
<dbReference type="EMBL" id="QXTG01000002">
    <property type="protein sequence ID" value="RIX27926.1"/>
    <property type="molecule type" value="Genomic_DNA"/>
</dbReference>
<comment type="caution">
    <text evidence="15">The sequence shown here is derived from an EMBL/GenBank/DDBJ whole genome shotgun (WGS) entry which is preliminary data.</text>
</comment>
<dbReference type="GO" id="GO:0016787">
    <property type="term" value="F:hydrolase activity"/>
    <property type="evidence" value="ECO:0007669"/>
    <property type="project" value="UniProtKB-KW"/>
</dbReference>
<proteinExistence type="inferred from homology"/>
<feature type="domain" description="Helicase C-terminal" evidence="14">
    <location>
        <begin position="243"/>
        <end position="404"/>
    </location>
</feature>
<dbReference type="GO" id="GO:0006281">
    <property type="term" value="P:DNA repair"/>
    <property type="evidence" value="ECO:0007669"/>
    <property type="project" value="TreeGrafter"/>
</dbReference>
<dbReference type="OrthoDB" id="9760034at2"/>
<dbReference type="Pfam" id="PF00270">
    <property type="entry name" value="DEAD"/>
    <property type="match status" value="1"/>
</dbReference>
<dbReference type="PANTHER" id="PTHR13710:SF105">
    <property type="entry name" value="ATP-DEPENDENT DNA HELICASE Q1"/>
    <property type="match status" value="1"/>
</dbReference>
<dbReference type="GO" id="GO:0046872">
    <property type="term" value="F:metal ion binding"/>
    <property type="evidence" value="ECO:0007669"/>
    <property type="project" value="UniProtKB-KW"/>
</dbReference>
<dbReference type="InterPro" id="IPR011545">
    <property type="entry name" value="DEAD/DEAH_box_helicase_dom"/>
</dbReference>
<name>A0A3A1U0E7_9MICO</name>
<dbReference type="GO" id="GO:0043138">
    <property type="term" value="F:3'-5' DNA helicase activity"/>
    <property type="evidence" value="ECO:0007669"/>
    <property type="project" value="UniProtKB-EC"/>
</dbReference>
<keyword evidence="16" id="KW-1185">Reference proteome</keyword>
<dbReference type="NCBIfam" id="TIGR00614">
    <property type="entry name" value="recQ_fam"/>
    <property type="match status" value="1"/>
</dbReference>
<dbReference type="InterPro" id="IPR004589">
    <property type="entry name" value="DNA_helicase_ATP-dep_RecQ"/>
</dbReference>